<feature type="region of interest" description="Disordered" evidence="3">
    <location>
        <begin position="308"/>
        <end position="343"/>
    </location>
</feature>
<feature type="region of interest" description="Disordered" evidence="3">
    <location>
        <begin position="362"/>
        <end position="392"/>
    </location>
</feature>
<feature type="region of interest" description="Disordered" evidence="3">
    <location>
        <begin position="475"/>
        <end position="520"/>
    </location>
</feature>
<feature type="domain" description="HTH CENPB-type" evidence="4">
    <location>
        <begin position="214"/>
        <end position="288"/>
    </location>
</feature>
<dbReference type="InterPro" id="IPR050863">
    <property type="entry name" value="CenT-Element_Derived"/>
</dbReference>
<dbReference type="Pfam" id="PF04218">
    <property type="entry name" value="CENP-B_N"/>
    <property type="match status" value="1"/>
</dbReference>
<evidence type="ECO:0000256" key="1">
    <source>
        <dbReference type="ARBA" id="ARBA00023125"/>
    </source>
</evidence>
<dbReference type="HOGENOM" id="CLU_021861_1_0_1"/>
<evidence type="ECO:0000313" key="6">
    <source>
        <dbReference type="Proteomes" id="UP000028045"/>
    </source>
</evidence>
<evidence type="ECO:0000259" key="4">
    <source>
        <dbReference type="PROSITE" id="PS51253"/>
    </source>
</evidence>
<proteinExistence type="predicted"/>
<keyword evidence="6" id="KW-1185">Reference proteome</keyword>
<feature type="region of interest" description="Disordered" evidence="3">
    <location>
        <begin position="408"/>
        <end position="459"/>
    </location>
</feature>
<evidence type="ECO:0000256" key="2">
    <source>
        <dbReference type="ARBA" id="ARBA00023242"/>
    </source>
</evidence>
<dbReference type="GO" id="GO:0005634">
    <property type="term" value="C:nucleus"/>
    <property type="evidence" value="ECO:0007669"/>
    <property type="project" value="TreeGrafter"/>
</dbReference>
<name>A0A084AY49_STACB</name>
<feature type="region of interest" description="Disordered" evidence="3">
    <location>
        <begin position="59"/>
        <end position="153"/>
    </location>
</feature>
<dbReference type="PANTHER" id="PTHR19303">
    <property type="entry name" value="TRANSPOSON"/>
    <property type="match status" value="1"/>
</dbReference>
<dbReference type="SUPFAM" id="SSF46689">
    <property type="entry name" value="Homeodomain-like"/>
    <property type="match status" value="2"/>
</dbReference>
<dbReference type="PROSITE" id="PS51253">
    <property type="entry name" value="HTH_CENPB"/>
    <property type="match status" value="1"/>
</dbReference>
<dbReference type="InterPro" id="IPR006600">
    <property type="entry name" value="HTH_CenpB_DNA-bd_dom"/>
</dbReference>
<evidence type="ECO:0000313" key="5">
    <source>
        <dbReference type="EMBL" id="KEY70228.1"/>
    </source>
</evidence>
<dbReference type="AlphaFoldDB" id="A0A084AY49"/>
<dbReference type="Gene3D" id="1.10.10.60">
    <property type="entry name" value="Homeodomain-like"/>
    <property type="match status" value="2"/>
</dbReference>
<dbReference type="OrthoDB" id="9909311at2759"/>
<feature type="compositionally biased region" description="Low complexity" evidence="3">
    <location>
        <begin position="323"/>
        <end position="337"/>
    </location>
</feature>
<dbReference type="GO" id="GO:0003677">
    <property type="term" value="F:DNA binding"/>
    <property type="evidence" value="ECO:0007669"/>
    <property type="project" value="UniProtKB-KW"/>
</dbReference>
<reference evidence="5 6" key="1">
    <citation type="journal article" date="2014" name="BMC Genomics">
        <title>Comparative genome sequencing reveals chemotype-specific gene clusters in the toxigenic black mold Stachybotrys.</title>
        <authorList>
            <person name="Semeiks J."/>
            <person name="Borek D."/>
            <person name="Otwinowski Z."/>
            <person name="Grishin N.V."/>
        </authorList>
    </citation>
    <scope>NUCLEOTIDE SEQUENCE [LARGE SCALE GENOMIC DNA]</scope>
    <source>
        <strain evidence="6">CBS 109288 / IBT 7711</strain>
    </source>
</reference>
<organism evidence="5 6">
    <name type="scientific">Stachybotrys chartarum (strain CBS 109288 / IBT 7711)</name>
    <name type="common">Toxic black mold</name>
    <name type="synonym">Stilbospora chartarum</name>
    <dbReference type="NCBI Taxonomy" id="1280523"/>
    <lineage>
        <taxon>Eukaryota</taxon>
        <taxon>Fungi</taxon>
        <taxon>Dikarya</taxon>
        <taxon>Ascomycota</taxon>
        <taxon>Pezizomycotina</taxon>
        <taxon>Sordariomycetes</taxon>
        <taxon>Hypocreomycetidae</taxon>
        <taxon>Hypocreales</taxon>
        <taxon>Stachybotryaceae</taxon>
        <taxon>Stachybotrys</taxon>
    </lineage>
</organism>
<feature type="compositionally biased region" description="Pro residues" evidence="3">
    <location>
        <begin position="78"/>
        <end position="88"/>
    </location>
</feature>
<dbReference type="Pfam" id="PF03221">
    <property type="entry name" value="HTH_Tnp_Tc5"/>
    <property type="match status" value="1"/>
</dbReference>
<feature type="compositionally biased region" description="Polar residues" evidence="3">
    <location>
        <begin position="110"/>
        <end position="128"/>
    </location>
</feature>
<keyword evidence="1" id="KW-0238">DNA-binding</keyword>
<dbReference type="Proteomes" id="UP000028045">
    <property type="component" value="Unassembled WGS sequence"/>
</dbReference>
<dbReference type="EMBL" id="KL648456">
    <property type="protein sequence ID" value="KEY70228.1"/>
    <property type="molecule type" value="Genomic_DNA"/>
</dbReference>
<keyword evidence="2" id="KW-0539">Nucleus</keyword>
<feature type="compositionally biased region" description="Low complexity" evidence="3">
    <location>
        <begin position="484"/>
        <end position="517"/>
    </location>
</feature>
<protein>
    <recommendedName>
        <fullName evidence="4">HTH CENPB-type domain-containing protein</fullName>
    </recommendedName>
</protein>
<feature type="compositionally biased region" description="Polar residues" evidence="3">
    <location>
        <begin position="444"/>
        <end position="457"/>
    </location>
</feature>
<feature type="region of interest" description="Disordered" evidence="3">
    <location>
        <begin position="569"/>
        <end position="592"/>
    </location>
</feature>
<gene>
    <name evidence="5" type="ORF">S7711_04337</name>
</gene>
<dbReference type="InterPro" id="IPR009057">
    <property type="entry name" value="Homeodomain-like_sf"/>
</dbReference>
<dbReference type="SMART" id="SM00674">
    <property type="entry name" value="CENPB"/>
    <property type="match status" value="1"/>
</dbReference>
<accession>A0A084AY49</accession>
<dbReference type="PANTHER" id="PTHR19303:SF70">
    <property type="entry name" value="HTH CENPB-TYPE DOMAIN-CONTAINING PROTEIN"/>
    <property type="match status" value="1"/>
</dbReference>
<feature type="compositionally biased region" description="Polar residues" evidence="3">
    <location>
        <begin position="422"/>
        <end position="436"/>
    </location>
</feature>
<dbReference type="InterPro" id="IPR007889">
    <property type="entry name" value="HTH_Psq"/>
</dbReference>
<sequence>MNNSVNGSVGMGQDSTMAQSHVYNNDSWANMSPYSQSPYGHSPMNEYGGFAYMPHGLPSESLNRMAHPHHQHHQIIQPAPPPPPPQHQQPPVTAQSPQPSGPMGHHQLPMLNTTWPSQLTNPTPSGSYSAPPLSMPPVPATLPTEPPRLPPQHEKARKTLSNEQKRAMCLYHEENPGTRQADIGAKFGVERSTVSKVLRQKDQYLKREQEPDHAALKRGKGKHPDFDRTLSNYIRRQQQRGFEVKDDEIMEQAKLFAHASGNQETVLTSLTSNWLLKFKQKHGIGAGRLMRRASEANIPDSARLSTMLPGIKTENDKTNNGISPSSPSGQLSPLSGSRSDEELHTEGGLDYELIYRANASQSTTSLTTDTRDQGHSTFSGGALSPTAPFNFSPDPNVGAFPLDQNLSLGSGPDFQHREKRSNTFPSLNIEYNQSVTGGNGPMTPRNQASGTAPSSAIDSPASELQVAPFAIDTNLASPPTLHRSSSNSSMNARSSNTPITTTTMGSTSVDSSPVSPSQEDARRAANTLLNYIQSMSSNGQFDQNEYMAVVQLTKKLQIHQLSVARPSIGGLSRIPEGDSEMPPPAEVMMESR</sequence>
<feature type="compositionally biased region" description="Pro residues" evidence="3">
    <location>
        <begin position="133"/>
        <end position="150"/>
    </location>
</feature>
<evidence type="ECO:0000256" key="3">
    <source>
        <dbReference type="SAM" id="MobiDB-lite"/>
    </source>
</evidence>